<evidence type="ECO:0000313" key="1">
    <source>
        <dbReference type="EMBL" id="ORY48882.1"/>
    </source>
</evidence>
<proteinExistence type="predicted"/>
<protein>
    <submittedName>
        <fullName evidence="1">Uncharacterized protein</fullName>
    </submittedName>
</protein>
<comment type="caution">
    <text evidence="1">The sequence shown here is derived from an EMBL/GenBank/DDBJ whole genome shotgun (WGS) entry which is preliminary data.</text>
</comment>
<sequence>MMTEPPPTAETVFFKNAPLSNLRHHAQVSEAGATIGYTKPARTRQTVSMRVSELITFAAEHQSLSRRNQGGFNLVRPQQGPATATREMLPISRASFSPPVLSMAAEPATLTSTPLLEPHNPNHLHFNLQPPLDPPPQFSVPPSPSLLSPAQILCFSRAAHPPRQSLVALTALSHNVAVYAFTHGVVHIHQNAFWISDIDFEEMIAKNRTNMRAESPLKRAASAISTSSETTVADELDLERALDADAMGLKWNDHQSMSGIVVPPPPPPAPKLAHSQISSQITTTSLAPKSVSIKQPAHQPPPRPRIPNQLEDLHLATRNGPILSGDPGEILYSFAEQPIEVRYRLAAMGWVLIVNGQAVVSEKSLRIVASIKCT</sequence>
<accession>A0A1Y2CPE9</accession>
<reference evidence="1 2" key="1">
    <citation type="submission" date="2016-07" db="EMBL/GenBank/DDBJ databases">
        <title>Pervasive Adenine N6-methylation of Active Genes in Fungi.</title>
        <authorList>
            <consortium name="DOE Joint Genome Institute"/>
            <person name="Mondo S.J."/>
            <person name="Dannebaum R.O."/>
            <person name="Kuo R.C."/>
            <person name="Labutti K."/>
            <person name="Haridas S."/>
            <person name="Kuo A."/>
            <person name="Salamov A."/>
            <person name="Ahrendt S.R."/>
            <person name="Lipzen A."/>
            <person name="Sullivan W."/>
            <person name="Andreopoulos W.B."/>
            <person name="Clum A."/>
            <person name="Lindquist E."/>
            <person name="Daum C."/>
            <person name="Ramamoorthy G.K."/>
            <person name="Gryganskyi A."/>
            <person name="Culley D."/>
            <person name="Magnuson J.K."/>
            <person name="James T.Y."/>
            <person name="O'Malley M.A."/>
            <person name="Stajich J.E."/>
            <person name="Spatafora J.W."/>
            <person name="Visel A."/>
            <person name="Grigoriev I.V."/>
        </authorList>
    </citation>
    <scope>NUCLEOTIDE SEQUENCE [LARGE SCALE GENOMIC DNA]</scope>
    <source>
        <strain evidence="1 2">JEL800</strain>
    </source>
</reference>
<dbReference type="AlphaFoldDB" id="A0A1Y2CPE9"/>
<evidence type="ECO:0000313" key="2">
    <source>
        <dbReference type="Proteomes" id="UP000193642"/>
    </source>
</evidence>
<gene>
    <name evidence="1" type="ORF">BCR33DRAFT_713997</name>
</gene>
<dbReference type="Proteomes" id="UP000193642">
    <property type="component" value="Unassembled WGS sequence"/>
</dbReference>
<organism evidence="1 2">
    <name type="scientific">Rhizoclosmatium globosum</name>
    <dbReference type="NCBI Taxonomy" id="329046"/>
    <lineage>
        <taxon>Eukaryota</taxon>
        <taxon>Fungi</taxon>
        <taxon>Fungi incertae sedis</taxon>
        <taxon>Chytridiomycota</taxon>
        <taxon>Chytridiomycota incertae sedis</taxon>
        <taxon>Chytridiomycetes</taxon>
        <taxon>Chytridiales</taxon>
        <taxon>Chytriomycetaceae</taxon>
        <taxon>Rhizoclosmatium</taxon>
    </lineage>
</organism>
<dbReference type="EMBL" id="MCGO01000010">
    <property type="protein sequence ID" value="ORY48882.1"/>
    <property type="molecule type" value="Genomic_DNA"/>
</dbReference>
<keyword evidence="2" id="KW-1185">Reference proteome</keyword>
<name>A0A1Y2CPE9_9FUNG</name>